<evidence type="ECO:0000313" key="2">
    <source>
        <dbReference type="EMBL" id="CAB4007353.1"/>
    </source>
</evidence>
<name>A0A6S7HTM2_PARCT</name>
<reference evidence="2" key="1">
    <citation type="submission" date="2020-04" db="EMBL/GenBank/DDBJ databases">
        <authorList>
            <person name="Alioto T."/>
            <person name="Alioto T."/>
            <person name="Gomez Garrido J."/>
        </authorList>
    </citation>
    <scope>NUCLEOTIDE SEQUENCE</scope>
    <source>
        <strain evidence="2">A484AB</strain>
    </source>
</reference>
<dbReference type="EMBL" id="CACRXK020005774">
    <property type="protein sequence ID" value="CAB4007353.1"/>
    <property type="molecule type" value="Genomic_DNA"/>
</dbReference>
<dbReference type="PANTHER" id="PTHR46289">
    <property type="entry name" value="52 KDA REPRESSOR OF THE INHIBITOR OF THE PROTEIN KINASE-LIKE PROTEIN-RELATED"/>
    <property type="match status" value="1"/>
</dbReference>
<evidence type="ECO:0000259" key="1">
    <source>
        <dbReference type="Pfam" id="PF14291"/>
    </source>
</evidence>
<gene>
    <name evidence="2" type="ORF">PACLA_8A053841</name>
</gene>
<dbReference type="Pfam" id="PF14291">
    <property type="entry name" value="DUF4371"/>
    <property type="match status" value="1"/>
</dbReference>
<dbReference type="SUPFAM" id="SSF53098">
    <property type="entry name" value="Ribonuclease H-like"/>
    <property type="match status" value="1"/>
</dbReference>
<dbReference type="Proteomes" id="UP001152795">
    <property type="component" value="Unassembled WGS sequence"/>
</dbReference>
<sequence length="299" mass="34345">MDELFRDCPSNQTYRSKTIQNEILEICGEMITEILVGEVKQAKFFSVLADEATDCSNVEHMTVVLRFVDSLFKIREEFLGFVLCQKGLSGEALAQEISNFIKSIGLRMEDCRGEGVSNFFNDSPKRTPILKAKINEIIPTAKQQKLLNVCRTRWIARIDWLRIFRNCYVAILAALEAINKDRSNEPDVRQRAVGMRKAMKEFEFIVCLVLVERCLKCTKPLTLQLQSASLDAGKAREKVSLLYLTIDKLRADIDQTHDTFYQMAVNLAKEVKIDPNKRTIDRQVHQSSECSSRYYIRIS</sequence>
<protein>
    <submittedName>
        <fullName evidence="2">52 kDa repressor of the inhibitor of the kinase-like</fullName>
    </submittedName>
</protein>
<proteinExistence type="predicted"/>
<dbReference type="PANTHER" id="PTHR46289:SF16">
    <property type="entry name" value="52 KDA REPRESSOR OF THE INHIBITOR OF THE PROTEIN KINASE"/>
    <property type="match status" value="1"/>
</dbReference>
<evidence type="ECO:0000313" key="3">
    <source>
        <dbReference type="Proteomes" id="UP001152795"/>
    </source>
</evidence>
<keyword evidence="3" id="KW-1185">Reference proteome</keyword>
<dbReference type="OrthoDB" id="5984802at2759"/>
<dbReference type="AlphaFoldDB" id="A0A6S7HTM2"/>
<dbReference type="InterPro" id="IPR025398">
    <property type="entry name" value="DUF4371"/>
</dbReference>
<organism evidence="2 3">
    <name type="scientific">Paramuricea clavata</name>
    <name type="common">Red gorgonian</name>
    <name type="synonym">Violescent sea-whip</name>
    <dbReference type="NCBI Taxonomy" id="317549"/>
    <lineage>
        <taxon>Eukaryota</taxon>
        <taxon>Metazoa</taxon>
        <taxon>Cnidaria</taxon>
        <taxon>Anthozoa</taxon>
        <taxon>Octocorallia</taxon>
        <taxon>Malacalcyonacea</taxon>
        <taxon>Plexauridae</taxon>
        <taxon>Paramuricea</taxon>
    </lineage>
</organism>
<dbReference type="InterPro" id="IPR012337">
    <property type="entry name" value="RNaseH-like_sf"/>
</dbReference>
<accession>A0A6S7HTM2</accession>
<dbReference type="InterPro" id="IPR052958">
    <property type="entry name" value="IFN-induced_PKR_regulator"/>
</dbReference>
<comment type="caution">
    <text evidence="2">The sequence shown here is derived from an EMBL/GenBank/DDBJ whole genome shotgun (WGS) entry which is preliminary data.</text>
</comment>
<feature type="domain" description="DUF4371" evidence="1">
    <location>
        <begin position="5"/>
        <end position="117"/>
    </location>
</feature>